<comment type="caution">
    <text evidence="1">The sequence shown here is derived from an EMBL/GenBank/DDBJ whole genome shotgun (WGS) entry which is preliminary data.</text>
</comment>
<keyword evidence="2" id="KW-1185">Reference proteome</keyword>
<accession>A0ABT9I147</accession>
<dbReference type="EMBL" id="JAPJDZ010000038">
    <property type="protein sequence ID" value="MDP5137109.1"/>
    <property type="molecule type" value="Genomic_DNA"/>
</dbReference>
<dbReference type="Pfam" id="PF10604">
    <property type="entry name" value="Polyketide_cyc2"/>
    <property type="match status" value="1"/>
</dbReference>
<dbReference type="InterPro" id="IPR019587">
    <property type="entry name" value="Polyketide_cyclase/dehydratase"/>
</dbReference>
<sequence length="182" mass="20416">MLKKLLLVIGVLVAIPLITALFIKQDYKVDTTVVIKQPKEVVFDYIRFLSNQDNYSVWASMDPNMQKSSRGIDGTVGFVSSWHSDNPDVGTGEQEIKAIVEAQRIDYELRFMAPFAAVSPAYMQTEAISPGQTRVTWGFEGHVPYPMNLMLLFMDVENVIATDLQQGLDNLRLILESPTATE</sequence>
<dbReference type="Gene3D" id="3.30.530.20">
    <property type="match status" value="1"/>
</dbReference>
<dbReference type="Proteomes" id="UP001231109">
    <property type="component" value="Unassembled WGS sequence"/>
</dbReference>
<evidence type="ECO:0000313" key="2">
    <source>
        <dbReference type="Proteomes" id="UP001231109"/>
    </source>
</evidence>
<evidence type="ECO:0000313" key="1">
    <source>
        <dbReference type="EMBL" id="MDP5137109.1"/>
    </source>
</evidence>
<gene>
    <name evidence="1" type="ORF">ORJ04_14235</name>
</gene>
<protein>
    <submittedName>
        <fullName evidence="1">SRPBCC family protein</fullName>
    </submittedName>
</protein>
<dbReference type="RefSeq" id="WP_305976529.1">
    <property type="nucleotide sequence ID" value="NZ_JAPJDZ010000038.1"/>
</dbReference>
<organism evidence="1 2">
    <name type="scientific">Rheinheimera baltica</name>
    <dbReference type="NCBI Taxonomy" id="67576"/>
    <lineage>
        <taxon>Bacteria</taxon>
        <taxon>Pseudomonadati</taxon>
        <taxon>Pseudomonadota</taxon>
        <taxon>Gammaproteobacteria</taxon>
        <taxon>Chromatiales</taxon>
        <taxon>Chromatiaceae</taxon>
        <taxon>Rheinheimera</taxon>
    </lineage>
</organism>
<dbReference type="InterPro" id="IPR023393">
    <property type="entry name" value="START-like_dom_sf"/>
</dbReference>
<proteinExistence type="predicted"/>
<reference evidence="1 2" key="1">
    <citation type="submission" date="2022-11" db="EMBL/GenBank/DDBJ databases">
        <title>Viruses from the air-sea interface of a natural surface slick.</title>
        <authorList>
            <person name="Rahlff J."/>
            <person name="Holmfeldt K."/>
        </authorList>
    </citation>
    <scope>NUCLEOTIDE SEQUENCE [LARGE SCALE GENOMIC DNA]</scope>
    <source>
        <strain evidence="1 2">SMS4</strain>
    </source>
</reference>
<dbReference type="CDD" id="cd07818">
    <property type="entry name" value="SRPBCC_1"/>
    <property type="match status" value="1"/>
</dbReference>
<name>A0ABT9I147_9GAMM</name>
<dbReference type="SUPFAM" id="SSF55961">
    <property type="entry name" value="Bet v1-like"/>
    <property type="match status" value="1"/>
</dbReference>